<dbReference type="Pfam" id="PF14904">
    <property type="entry name" value="FAM86"/>
    <property type="match status" value="1"/>
</dbReference>
<dbReference type="InterPro" id="IPR029426">
    <property type="entry name" value="FAM86_N"/>
</dbReference>
<dbReference type="Pfam" id="PF10294">
    <property type="entry name" value="Methyltransf_16"/>
    <property type="match status" value="1"/>
</dbReference>
<dbReference type="CDD" id="cd02440">
    <property type="entry name" value="AdoMet_MTases"/>
    <property type="match status" value="1"/>
</dbReference>
<dbReference type="EnsemblProtists" id="PYU1_T002032">
    <property type="protein sequence ID" value="PYU1_T002032"/>
    <property type="gene ID" value="PYU1_G002030"/>
</dbReference>
<accession>K3WAP1</accession>
<dbReference type="Gene3D" id="3.40.50.150">
    <property type="entry name" value="Vaccinia Virus protein VP39"/>
    <property type="match status" value="1"/>
</dbReference>
<evidence type="ECO:0000313" key="4">
    <source>
        <dbReference type="EnsemblProtists" id="PYU1_T002032"/>
    </source>
</evidence>
<evidence type="ECO:0000259" key="3">
    <source>
        <dbReference type="Pfam" id="PF14904"/>
    </source>
</evidence>
<sequence>MADGNVHVAAEDARVFGYEDALQRVLEAYRAMLPVKSVIALIKQRFSSDDAHWSSLETQAKVMQVVVFDPICDKFSPHKTYVYRFLKSYMSEIEAHGAEAHDDLVSELMEYVVYGQLGKNSLSAEDMHHVSYTIPISYAPEEVVATLLSSPLVVTCRVASVFNDVGLKLWEAGWFLAEYIITHPAVFTGKAVLELGAGVGFTGLVLAEVTKPKHVLLSDYAPNVMQNLRYNVEVNASHFQCPVDVLTLDWDTWEPRGKDEELRPDILLAGDCVYDVASFPSLVRVLQAFLGPTTAETIAKHSARERKAIFASTIRNQTTFQAFLDQLAVFEITYTDITTPALEKMGAKQMFAYENRGQIRLCELTRAMKSEASQ</sequence>
<protein>
    <recommendedName>
        <fullName evidence="3">FAM86 N-terminal domain-containing protein</fullName>
    </recommendedName>
</protein>
<evidence type="ECO:0000256" key="2">
    <source>
        <dbReference type="ARBA" id="ARBA00022679"/>
    </source>
</evidence>
<dbReference type="STRING" id="431595.K3WAP1"/>
<feature type="domain" description="FAM86 N-terminal" evidence="3">
    <location>
        <begin position="57"/>
        <end position="109"/>
    </location>
</feature>
<organism evidence="4 5">
    <name type="scientific">Globisporangium ultimum (strain ATCC 200006 / CBS 805.95 / DAOM BR144)</name>
    <name type="common">Pythium ultimum</name>
    <dbReference type="NCBI Taxonomy" id="431595"/>
    <lineage>
        <taxon>Eukaryota</taxon>
        <taxon>Sar</taxon>
        <taxon>Stramenopiles</taxon>
        <taxon>Oomycota</taxon>
        <taxon>Peronosporomycetes</taxon>
        <taxon>Pythiales</taxon>
        <taxon>Pythiaceae</taxon>
        <taxon>Globisporangium</taxon>
    </lineage>
</organism>
<proteinExistence type="inferred from homology"/>
<dbReference type="OMA" id="PIRTYRI"/>
<dbReference type="InterPro" id="IPR019410">
    <property type="entry name" value="Methyltransf_16"/>
</dbReference>
<reference evidence="4" key="3">
    <citation type="submission" date="2015-02" db="UniProtKB">
        <authorList>
            <consortium name="EnsemblProtists"/>
        </authorList>
    </citation>
    <scope>IDENTIFICATION</scope>
    <source>
        <strain evidence="4">DAOM BR144</strain>
    </source>
</reference>
<dbReference type="eggNOG" id="KOG2497">
    <property type="taxonomic scope" value="Eukaryota"/>
</dbReference>
<dbReference type="SUPFAM" id="SSF53335">
    <property type="entry name" value="S-adenosyl-L-methionine-dependent methyltransferases"/>
    <property type="match status" value="1"/>
</dbReference>
<dbReference type="PANTHER" id="PTHR14614">
    <property type="entry name" value="HEPATOCELLULAR CARCINOMA-ASSOCIATED ANTIGEN"/>
    <property type="match status" value="1"/>
</dbReference>
<dbReference type="InParanoid" id="K3WAP1"/>
<dbReference type="InterPro" id="IPR029063">
    <property type="entry name" value="SAM-dependent_MTases_sf"/>
</dbReference>
<reference evidence="5" key="2">
    <citation type="submission" date="2010-04" db="EMBL/GenBank/DDBJ databases">
        <authorList>
            <person name="Buell R."/>
            <person name="Hamilton J."/>
            <person name="Hostetler J."/>
        </authorList>
    </citation>
    <scope>NUCLEOTIDE SEQUENCE [LARGE SCALE GENOMIC DNA]</scope>
    <source>
        <strain evidence="5">DAOM:BR144</strain>
    </source>
</reference>
<dbReference type="GO" id="GO:0016740">
    <property type="term" value="F:transferase activity"/>
    <property type="evidence" value="ECO:0007669"/>
    <property type="project" value="UniProtKB-KW"/>
</dbReference>
<reference evidence="5" key="1">
    <citation type="journal article" date="2010" name="Genome Biol.">
        <title>Genome sequence of the necrotrophic plant pathogen Pythium ultimum reveals original pathogenicity mechanisms and effector repertoire.</title>
        <authorList>
            <person name="Levesque C.A."/>
            <person name="Brouwer H."/>
            <person name="Cano L."/>
            <person name="Hamilton J.P."/>
            <person name="Holt C."/>
            <person name="Huitema E."/>
            <person name="Raffaele S."/>
            <person name="Robideau G.P."/>
            <person name="Thines M."/>
            <person name="Win J."/>
            <person name="Zerillo M.M."/>
            <person name="Beakes G.W."/>
            <person name="Boore J.L."/>
            <person name="Busam D."/>
            <person name="Dumas B."/>
            <person name="Ferriera S."/>
            <person name="Fuerstenberg S.I."/>
            <person name="Gachon C.M."/>
            <person name="Gaulin E."/>
            <person name="Govers F."/>
            <person name="Grenville-Briggs L."/>
            <person name="Horner N."/>
            <person name="Hostetler J."/>
            <person name="Jiang R.H."/>
            <person name="Johnson J."/>
            <person name="Krajaejun T."/>
            <person name="Lin H."/>
            <person name="Meijer H.J."/>
            <person name="Moore B."/>
            <person name="Morris P."/>
            <person name="Phuntmart V."/>
            <person name="Puiu D."/>
            <person name="Shetty J."/>
            <person name="Stajich J.E."/>
            <person name="Tripathy S."/>
            <person name="Wawra S."/>
            <person name="van West P."/>
            <person name="Whitty B.R."/>
            <person name="Coutinho P.M."/>
            <person name="Henrissat B."/>
            <person name="Martin F."/>
            <person name="Thomas P.D."/>
            <person name="Tyler B.M."/>
            <person name="De Vries R.P."/>
            <person name="Kamoun S."/>
            <person name="Yandell M."/>
            <person name="Tisserat N."/>
            <person name="Buell C.R."/>
        </authorList>
    </citation>
    <scope>NUCLEOTIDE SEQUENCE</scope>
    <source>
        <strain evidence="5">DAOM:BR144</strain>
    </source>
</reference>
<keyword evidence="2" id="KW-0808">Transferase</keyword>
<dbReference type="PANTHER" id="PTHR14614:SF163">
    <property type="entry name" value="METHYLTRANSFERASE SMALL DOMAIN-CONTAINING PROTEIN"/>
    <property type="match status" value="1"/>
</dbReference>
<dbReference type="AlphaFoldDB" id="K3WAP1"/>
<evidence type="ECO:0000256" key="1">
    <source>
        <dbReference type="ARBA" id="ARBA00005511"/>
    </source>
</evidence>
<dbReference type="HOGENOM" id="CLU_038942_2_1_1"/>
<evidence type="ECO:0000313" key="5">
    <source>
        <dbReference type="Proteomes" id="UP000019132"/>
    </source>
</evidence>
<dbReference type="VEuPathDB" id="FungiDB:PYU1_G002030"/>
<name>K3WAP1_GLOUD</name>
<dbReference type="EMBL" id="GL376634">
    <property type="status" value="NOT_ANNOTATED_CDS"/>
    <property type="molecule type" value="Genomic_DNA"/>
</dbReference>
<dbReference type="Proteomes" id="UP000019132">
    <property type="component" value="Unassembled WGS sequence"/>
</dbReference>
<keyword evidence="5" id="KW-1185">Reference proteome</keyword>
<comment type="similarity">
    <text evidence="1">Belongs to the class I-like SAM-binding methyltransferase superfamily. EEF2KMT family.</text>
</comment>